<dbReference type="Pfam" id="PF12704">
    <property type="entry name" value="MacB_PCD"/>
    <property type="match status" value="1"/>
</dbReference>
<sequence>MLKIYLKQAWNLIRQERLFSLIYVVGTGLSVSMVMVLSIVFYMKIANIYPETNRDRMLVAKSGMIKHKNGSQSSSSLSESMINTCFGSLKGVEAVALISRHDGECMVQPDGDPVQLPVTVKYVNTVFWKVFEFRFLNGKPFTDADQQSAIRTAVIAESLARRLFGTTDAAGKFISVDFRQYRVCGVVKDASLVTEKTYALVWFPYTVADGYKPNGSWYDTQALGDYHAYILASKGTDLKALKKEAEEKAERYGKMLGEETFTALGQPDYYWQSCFRYWSNERPDYVLLSLQYGLIILIFLLVPSVSLSGMTDSRMERRLSEMGVRRAFGAPVGTLMTQIISENFLFTALGGVFGLIFSYLLIYLTRDWILQIGASFVNALPEGADVVFSPGMLMNYQVFGIALLVCFVLNLLSALVPAWRASHRQIIDSLNAK</sequence>
<dbReference type="InterPro" id="IPR025857">
    <property type="entry name" value="MacB_PCD"/>
</dbReference>
<evidence type="ECO:0000313" key="9">
    <source>
        <dbReference type="EMBL" id="MBC5631535.1"/>
    </source>
</evidence>
<dbReference type="Proteomes" id="UP000651475">
    <property type="component" value="Unassembled WGS sequence"/>
</dbReference>
<keyword evidence="3 6" id="KW-0812">Transmembrane</keyword>
<keyword evidence="2" id="KW-1003">Cell membrane</keyword>
<feature type="transmembrane region" description="Helical" evidence="6">
    <location>
        <begin position="21"/>
        <end position="43"/>
    </location>
</feature>
<evidence type="ECO:0000256" key="3">
    <source>
        <dbReference type="ARBA" id="ARBA00022692"/>
    </source>
</evidence>
<organism evidence="9 10">
    <name type="scientific">Parabacteroides hominis</name>
    <dbReference type="NCBI Taxonomy" id="2763057"/>
    <lineage>
        <taxon>Bacteria</taxon>
        <taxon>Pseudomonadati</taxon>
        <taxon>Bacteroidota</taxon>
        <taxon>Bacteroidia</taxon>
        <taxon>Bacteroidales</taxon>
        <taxon>Tannerellaceae</taxon>
        <taxon>Parabacteroides</taxon>
    </lineage>
</organism>
<comment type="subcellular location">
    <subcellularLocation>
        <location evidence="1">Cell membrane</location>
        <topology evidence="1">Multi-pass membrane protein</topology>
    </subcellularLocation>
</comment>
<evidence type="ECO:0000313" key="10">
    <source>
        <dbReference type="Proteomes" id="UP000651475"/>
    </source>
</evidence>
<name>A0ABR7DK99_9BACT</name>
<evidence type="ECO:0000256" key="6">
    <source>
        <dbReference type="SAM" id="Phobius"/>
    </source>
</evidence>
<dbReference type="PANTHER" id="PTHR30572">
    <property type="entry name" value="MEMBRANE COMPONENT OF TRANSPORTER-RELATED"/>
    <property type="match status" value="1"/>
</dbReference>
<evidence type="ECO:0000259" key="8">
    <source>
        <dbReference type="Pfam" id="PF12704"/>
    </source>
</evidence>
<feature type="transmembrane region" description="Helical" evidence="6">
    <location>
        <begin position="398"/>
        <end position="419"/>
    </location>
</feature>
<dbReference type="InterPro" id="IPR003838">
    <property type="entry name" value="ABC3_permease_C"/>
</dbReference>
<comment type="caution">
    <text evidence="9">The sequence shown here is derived from an EMBL/GenBank/DDBJ whole genome shotgun (WGS) entry which is preliminary data.</text>
</comment>
<dbReference type="EMBL" id="JACOOJ010000002">
    <property type="protein sequence ID" value="MBC5631535.1"/>
    <property type="molecule type" value="Genomic_DNA"/>
</dbReference>
<keyword evidence="5 6" id="KW-0472">Membrane</keyword>
<feature type="domain" description="ABC3 transporter permease C-terminal" evidence="7">
    <location>
        <begin position="294"/>
        <end position="425"/>
    </location>
</feature>
<gene>
    <name evidence="9" type="ORF">H8S65_01915</name>
</gene>
<protein>
    <submittedName>
        <fullName evidence="9">ABC transporter permease</fullName>
    </submittedName>
</protein>
<accession>A0ABR7DK99</accession>
<evidence type="ECO:0000256" key="5">
    <source>
        <dbReference type="ARBA" id="ARBA00023136"/>
    </source>
</evidence>
<evidence type="ECO:0000256" key="4">
    <source>
        <dbReference type="ARBA" id="ARBA00022989"/>
    </source>
</evidence>
<keyword evidence="10" id="KW-1185">Reference proteome</keyword>
<dbReference type="PANTHER" id="PTHR30572:SF18">
    <property type="entry name" value="ABC-TYPE MACROLIDE FAMILY EXPORT SYSTEM PERMEASE COMPONENT 2"/>
    <property type="match status" value="1"/>
</dbReference>
<evidence type="ECO:0000259" key="7">
    <source>
        <dbReference type="Pfam" id="PF02687"/>
    </source>
</evidence>
<dbReference type="RefSeq" id="WP_186928274.1">
    <property type="nucleotide sequence ID" value="NZ_JACOOJ010000002.1"/>
</dbReference>
<feature type="transmembrane region" description="Helical" evidence="6">
    <location>
        <begin position="285"/>
        <end position="308"/>
    </location>
</feature>
<proteinExistence type="predicted"/>
<keyword evidence="4 6" id="KW-1133">Transmembrane helix</keyword>
<evidence type="ECO:0000256" key="2">
    <source>
        <dbReference type="ARBA" id="ARBA00022475"/>
    </source>
</evidence>
<evidence type="ECO:0000256" key="1">
    <source>
        <dbReference type="ARBA" id="ARBA00004651"/>
    </source>
</evidence>
<reference evidence="9 10" key="1">
    <citation type="submission" date="2020-08" db="EMBL/GenBank/DDBJ databases">
        <title>Genome public.</title>
        <authorList>
            <person name="Liu C."/>
            <person name="Sun Q."/>
        </authorList>
    </citation>
    <scope>NUCLEOTIDE SEQUENCE [LARGE SCALE GENOMIC DNA]</scope>
    <source>
        <strain evidence="9 10">NSJ-79</strain>
    </source>
</reference>
<dbReference type="InterPro" id="IPR050250">
    <property type="entry name" value="Macrolide_Exporter_MacB"/>
</dbReference>
<feature type="domain" description="MacB-like periplasmic core" evidence="8">
    <location>
        <begin position="20"/>
        <end position="247"/>
    </location>
</feature>
<feature type="transmembrane region" description="Helical" evidence="6">
    <location>
        <begin position="344"/>
        <end position="364"/>
    </location>
</feature>
<dbReference type="Pfam" id="PF02687">
    <property type="entry name" value="FtsX"/>
    <property type="match status" value="1"/>
</dbReference>